<dbReference type="CDD" id="cd06464">
    <property type="entry name" value="ACD_sHsps-like"/>
    <property type="match status" value="1"/>
</dbReference>
<accession>A0ABR2B6F1</accession>
<sequence length="117" mass="13083">MAGRSRTNVPAVVYKDFQPQVDRKEERGANILVCYSPSSPDLDDIKVQAEKALDKNTRSRINQAFPVPENCIIEKIQASLRNGLLSHHAHAHAQKNTYSASKRTDCTSNSKTFCFCC</sequence>
<evidence type="ECO:0000313" key="2">
    <source>
        <dbReference type="Proteomes" id="UP001472677"/>
    </source>
</evidence>
<dbReference type="Proteomes" id="UP001472677">
    <property type="component" value="Unassembled WGS sequence"/>
</dbReference>
<protein>
    <submittedName>
        <fullName evidence="1">Uncharacterized protein</fullName>
    </submittedName>
</protein>
<organism evidence="1 2">
    <name type="scientific">Hibiscus sabdariffa</name>
    <name type="common">roselle</name>
    <dbReference type="NCBI Taxonomy" id="183260"/>
    <lineage>
        <taxon>Eukaryota</taxon>
        <taxon>Viridiplantae</taxon>
        <taxon>Streptophyta</taxon>
        <taxon>Embryophyta</taxon>
        <taxon>Tracheophyta</taxon>
        <taxon>Spermatophyta</taxon>
        <taxon>Magnoliopsida</taxon>
        <taxon>eudicotyledons</taxon>
        <taxon>Gunneridae</taxon>
        <taxon>Pentapetalae</taxon>
        <taxon>rosids</taxon>
        <taxon>malvids</taxon>
        <taxon>Malvales</taxon>
        <taxon>Malvaceae</taxon>
        <taxon>Malvoideae</taxon>
        <taxon>Hibiscus</taxon>
    </lineage>
</organism>
<gene>
    <name evidence="1" type="ORF">V6N12_002032</name>
</gene>
<reference evidence="1 2" key="1">
    <citation type="journal article" date="2024" name="G3 (Bethesda)">
        <title>Genome assembly of Hibiscus sabdariffa L. provides insights into metabolisms of medicinal natural products.</title>
        <authorList>
            <person name="Kim T."/>
        </authorList>
    </citation>
    <scope>NUCLEOTIDE SEQUENCE [LARGE SCALE GENOMIC DNA]</scope>
    <source>
        <strain evidence="1">TK-2024</strain>
        <tissue evidence="1">Old leaves</tissue>
    </source>
</reference>
<keyword evidence="2" id="KW-1185">Reference proteome</keyword>
<dbReference type="EMBL" id="JBBPBM010000172">
    <property type="protein sequence ID" value="KAK8502313.1"/>
    <property type="molecule type" value="Genomic_DNA"/>
</dbReference>
<name>A0ABR2B6F1_9ROSI</name>
<proteinExistence type="predicted"/>
<comment type="caution">
    <text evidence="1">The sequence shown here is derived from an EMBL/GenBank/DDBJ whole genome shotgun (WGS) entry which is preliminary data.</text>
</comment>
<evidence type="ECO:0000313" key="1">
    <source>
        <dbReference type="EMBL" id="KAK8502313.1"/>
    </source>
</evidence>